<gene>
    <name evidence="1" type="ORF">SCLCIDRAFT_24663</name>
</gene>
<accession>A0A0C3E2W6</accession>
<evidence type="ECO:0000313" key="2">
    <source>
        <dbReference type="Proteomes" id="UP000053989"/>
    </source>
</evidence>
<sequence length="155" mass="16892">MDGKVVPAVDTRETVIQEVWNGRGRWEHGLRGGARGGVFLAEQPTAVDVKRVADNSDKEQTDSFVAEGGLGPGDIRRRNFLSCEEPLARVVSGRVFDHFIQIWLENTNYADTASLSVFKTPFAKGITLSGYCSLTHPSQPNYVTAADGDFFGLAS</sequence>
<dbReference type="HOGENOM" id="CLU_1696530_0_0_1"/>
<dbReference type="EMBL" id="KN822039">
    <property type="protein sequence ID" value="KIM62834.1"/>
    <property type="molecule type" value="Genomic_DNA"/>
</dbReference>
<dbReference type="OrthoDB" id="3024381at2759"/>
<keyword evidence="2" id="KW-1185">Reference proteome</keyword>
<dbReference type="STRING" id="1036808.A0A0C3E2W6"/>
<dbReference type="Proteomes" id="UP000053989">
    <property type="component" value="Unassembled WGS sequence"/>
</dbReference>
<evidence type="ECO:0000313" key="1">
    <source>
        <dbReference type="EMBL" id="KIM62834.1"/>
    </source>
</evidence>
<protein>
    <submittedName>
        <fullName evidence="1">Uncharacterized protein</fullName>
    </submittedName>
</protein>
<proteinExistence type="predicted"/>
<reference evidence="2" key="2">
    <citation type="submission" date="2015-01" db="EMBL/GenBank/DDBJ databases">
        <title>Evolutionary Origins and Diversification of the Mycorrhizal Mutualists.</title>
        <authorList>
            <consortium name="DOE Joint Genome Institute"/>
            <consortium name="Mycorrhizal Genomics Consortium"/>
            <person name="Kohler A."/>
            <person name="Kuo A."/>
            <person name="Nagy L.G."/>
            <person name="Floudas D."/>
            <person name="Copeland A."/>
            <person name="Barry K.W."/>
            <person name="Cichocki N."/>
            <person name="Veneault-Fourrey C."/>
            <person name="LaButti K."/>
            <person name="Lindquist E.A."/>
            <person name="Lipzen A."/>
            <person name="Lundell T."/>
            <person name="Morin E."/>
            <person name="Murat C."/>
            <person name="Riley R."/>
            <person name="Ohm R."/>
            <person name="Sun H."/>
            <person name="Tunlid A."/>
            <person name="Henrissat B."/>
            <person name="Grigoriev I.V."/>
            <person name="Hibbett D.S."/>
            <person name="Martin F."/>
        </authorList>
    </citation>
    <scope>NUCLEOTIDE SEQUENCE [LARGE SCALE GENOMIC DNA]</scope>
    <source>
        <strain evidence="2">Foug A</strain>
    </source>
</reference>
<name>A0A0C3E2W6_9AGAM</name>
<dbReference type="InParanoid" id="A0A0C3E2W6"/>
<dbReference type="AlphaFoldDB" id="A0A0C3E2W6"/>
<organism evidence="1 2">
    <name type="scientific">Scleroderma citrinum Foug A</name>
    <dbReference type="NCBI Taxonomy" id="1036808"/>
    <lineage>
        <taxon>Eukaryota</taxon>
        <taxon>Fungi</taxon>
        <taxon>Dikarya</taxon>
        <taxon>Basidiomycota</taxon>
        <taxon>Agaricomycotina</taxon>
        <taxon>Agaricomycetes</taxon>
        <taxon>Agaricomycetidae</taxon>
        <taxon>Boletales</taxon>
        <taxon>Sclerodermatineae</taxon>
        <taxon>Sclerodermataceae</taxon>
        <taxon>Scleroderma</taxon>
    </lineage>
</organism>
<reference evidence="1 2" key="1">
    <citation type="submission" date="2014-04" db="EMBL/GenBank/DDBJ databases">
        <authorList>
            <consortium name="DOE Joint Genome Institute"/>
            <person name="Kuo A."/>
            <person name="Kohler A."/>
            <person name="Nagy L.G."/>
            <person name="Floudas D."/>
            <person name="Copeland A."/>
            <person name="Barry K.W."/>
            <person name="Cichocki N."/>
            <person name="Veneault-Fourrey C."/>
            <person name="LaButti K."/>
            <person name="Lindquist E.A."/>
            <person name="Lipzen A."/>
            <person name="Lundell T."/>
            <person name="Morin E."/>
            <person name="Murat C."/>
            <person name="Sun H."/>
            <person name="Tunlid A."/>
            <person name="Henrissat B."/>
            <person name="Grigoriev I.V."/>
            <person name="Hibbett D.S."/>
            <person name="Martin F."/>
            <person name="Nordberg H.P."/>
            <person name="Cantor M.N."/>
            <person name="Hua S.X."/>
        </authorList>
    </citation>
    <scope>NUCLEOTIDE SEQUENCE [LARGE SCALE GENOMIC DNA]</scope>
    <source>
        <strain evidence="1 2">Foug A</strain>
    </source>
</reference>